<dbReference type="EMBL" id="GDHC01002948">
    <property type="protein sequence ID" value="JAQ15681.1"/>
    <property type="molecule type" value="Transcribed_RNA"/>
</dbReference>
<evidence type="ECO:0000259" key="5">
    <source>
        <dbReference type="PROSITE" id="PS50280"/>
    </source>
</evidence>
<evidence type="ECO:0000259" key="6">
    <source>
        <dbReference type="PROSITE" id="PS50865"/>
    </source>
</evidence>
<organism evidence="7">
    <name type="scientific">Lygus hesperus</name>
    <name type="common">Western plant bug</name>
    <dbReference type="NCBI Taxonomy" id="30085"/>
    <lineage>
        <taxon>Eukaryota</taxon>
        <taxon>Metazoa</taxon>
        <taxon>Ecdysozoa</taxon>
        <taxon>Arthropoda</taxon>
        <taxon>Hexapoda</taxon>
        <taxon>Insecta</taxon>
        <taxon>Pterygota</taxon>
        <taxon>Neoptera</taxon>
        <taxon>Paraneoptera</taxon>
        <taxon>Hemiptera</taxon>
        <taxon>Heteroptera</taxon>
        <taxon>Panheteroptera</taxon>
        <taxon>Cimicomorpha</taxon>
        <taxon>Miridae</taxon>
        <taxon>Mirini</taxon>
        <taxon>Lygus</taxon>
    </lineage>
</organism>
<dbReference type="Gene3D" id="2.170.270.10">
    <property type="entry name" value="SET domain"/>
    <property type="match status" value="1"/>
</dbReference>
<name>A0A146M7C9_LYGHE</name>
<dbReference type="InterPro" id="IPR001214">
    <property type="entry name" value="SET_dom"/>
</dbReference>
<keyword evidence="3" id="KW-0862">Zinc</keyword>
<dbReference type="Pfam" id="PF00856">
    <property type="entry name" value="SET"/>
    <property type="match status" value="1"/>
</dbReference>
<gene>
    <name evidence="7" type="primary">msta_4</name>
    <name evidence="7" type="ORF">g.54466</name>
</gene>
<proteinExistence type="predicted"/>
<evidence type="ECO:0000313" key="7">
    <source>
        <dbReference type="EMBL" id="JAQ15681.1"/>
    </source>
</evidence>
<dbReference type="Gene3D" id="1.10.220.160">
    <property type="match status" value="1"/>
</dbReference>
<dbReference type="SUPFAM" id="SSF144232">
    <property type="entry name" value="HIT/MYND zinc finger-like"/>
    <property type="match status" value="1"/>
</dbReference>
<keyword evidence="1" id="KW-0479">Metal-binding</keyword>
<dbReference type="Gene3D" id="6.10.140.2220">
    <property type="match status" value="2"/>
</dbReference>
<feature type="domain" description="MYND-type" evidence="6">
    <location>
        <begin position="7"/>
        <end position="43"/>
    </location>
</feature>
<protein>
    <submittedName>
        <fullName evidence="7">Protein msta, isoform A</fullName>
    </submittedName>
</protein>
<dbReference type="GO" id="GO:0008276">
    <property type="term" value="F:protein methyltransferase activity"/>
    <property type="evidence" value="ECO:0007669"/>
    <property type="project" value="UniProtKB-ARBA"/>
</dbReference>
<evidence type="ECO:0000256" key="1">
    <source>
        <dbReference type="ARBA" id="ARBA00022723"/>
    </source>
</evidence>
<dbReference type="Pfam" id="PF01753">
    <property type="entry name" value="zf-MYND"/>
    <property type="match status" value="1"/>
</dbReference>
<dbReference type="PANTHER" id="PTHR46455">
    <property type="entry name" value="SET AND MYND DOMAIN CONTAINING, ARTHROPOD-SPECIFIC, MEMBER 4, ISOFORM A"/>
    <property type="match status" value="1"/>
</dbReference>
<dbReference type="PROSITE" id="PS50280">
    <property type="entry name" value="SET"/>
    <property type="match status" value="1"/>
</dbReference>
<dbReference type="InterPro" id="IPR053010">
    <property type="entry name" value="SET_SmydA-8"/>
</dbReference>
<accession>A0A146M7C9</accession>
<dbReference type="CDD" id="cd20071">
    <property type="entry name" value="SET_SMYD"/>
    <property type="match status" value="1"/>
</dbReference>
<dbReference type="PROSITE" id="PS50865">
    <property type="entry name" value="ZF_MYND_2"/>
    <property type="match status" value="1"/>
</dbReference>
<feature type="domain" description="SET" evidence="5">
    <location>
        <begin position="39"/>
        <end position="287"/>
    </location>
</feature>
<dbReference type="InterPro" id="IPR046341">
    <property type="entry name" value="SET_dom_sf"/>
</dbReference>
<evidence type="ECO:0000256" key="4">
    <source>
        <dbReference type="PROSITE-ProRule" id="PRU00134"/>
    </source>
</evidence>
<dbReference type="InterPro" id="IPR002893">
    <property type="entry name" value="Znf_MYND"/>
</dbReference>
<sequence length="542" mass="61170">MGDKGVCPVCKKEGVHTCSACKSVAYCSKEHQKDHWKTHKLQCRSFDIKSSKDLGRYIVSNRDLTRDSTIISENPLVFGPKMAGAGPQCLGCYQPVDPGDPKLVRCPRCKWPVCSNTCFGVIHKDHHLPECLVLCNNTDVAEAGNFMYEAIFPLRCLLLQKKNPRKWQQLLSLESHVDERKKDRDVFQDVEKIASYICDNFLEVLDKGSLPDMSRRIIHFICGVIEVNSLEITTGRGEVHALYPSASLMEHNCMPNTKHYFQLDDFKINVLAATDIKKGDNLSTMYTHILWGTQARRDHLKATKYFTCHCRRCSDPTELGTHLSSLKCIGVNPSDVTCPCSGQILPSSADENTDWKCDLCPVTLTSSHVADLMSRISADVDESMENPTVSKLEHFLTKLEKLLHRNHYHCFMVKHSLIQLYGRDPGYSLNNLTEAQLDKKIEMCKELLSVIDVIDPGHGRIALYSSVVQIELQSALQEKSRRADSDLEKDRLLTEAKVQLENCVRDLIHEPPFSPGASMSNLAKSHLIAVTQELKKFKIIEL</sequence>
<dbReference type="AlphaFoldDB" id="A0A146M7C9"/>
<dbReference type="GO" id="GO:0008170">
    <property type="term" value="F:N-methyltransferase activity"/>
    <property type="evidence" value="ECO:0007669"/>
    <property type="project" value="UniProtKB-ARBA"/>
</dbReference>
<keyword evidence="2 4" id="KW-0863">Zinc-finger</keyword>
<dbReference type="GO" id="GO:0008757">
    <property type="term" value="F:S-adenosylmethionine-dependent methyltransferase activity"/>
    <property type="evidence" value="ECO:0007669"/>
    <property type="project" value="UniProtKB-ARBA"/>
</dbReference>
<evidence type="ECO:0000256" key="2">
    <source>
        <dbReference type="ARBA" id="ARBA00022771"/>
    </source>
</evidence>
<evidence type="ECO:0000256" key="3">
    <source>
        <dbReference type="ARBA" id="ARBA00022833"/>
    </source>
</evidence>
<dbReference type="PANTHER" id="PTHR46455:SF2">
    <property type="entry name" value="AT24727P"/>
    <property type="match status" value="1"/>
</dbReference>
<dbReference type="GO" id="GO:0008270">
    <property type="term" value="F:zinc ion binding"/>
    <property type="evidence" value="ECO:0007669"/>
    <property type="project" value="UniProtKB-KW"/>
</dbReference>
<reference evidence="7" key="1">
    <citation type="journal article" date="2016" name="Gigascience">
        <title>De novo construction of an expanded transcriptome assembly for the western tarnished plant bug, Lygus hesperus.</title>
        <authorList>
            <person name="Tassone E.E."/>
            <person name="Geib S.M."/>
            <person name="Hall B."/>
            <person name="Fabrick J.A."/>
            <person name="Brent C.S."/>
            <person name="Hull J.J."/>
        </authorList>
    </citation>
    <scope>NUCLEOTIDE SEQUENCE</scope>
</reference>
<dbReference type="PROSITE" id="PS01360">
    <property type="entry name" value="ZF_MYND_1"/>
    <property type="match status" value="1"/>
</dbReference>
<dbReference type="SUPFAM" id="SSF82199">
    <property type="entry name" value="SET domain"/>
    <property type="match status" value="1"/>
</dbReference>